<dbReference type="InterPro" id="IPR013229">
    <property type="entry name" value="PEGA"/>
</dbReference>
<feature type="region of interest" description="Disordered" evidence="1">
    <location>
        <begin position="182"/>
        <end position="204"/>
    </location>
</feature>
<organism evidence="4 5">
    <name type="scientific">Alkalidesulfovibrio alkalitolerans DSM 16529</name>
    <dbReference type="NCBI Taxonomy" id="1121439"/>
    <lineage>
        <taxon>Bacteria</taxon>
        <taxon>Pseudomonadati</taxon>
        <taxon>Thermodesulfobacteriota</taxon>
        <taxon>Desulfovibrionia</taxon>
        <taxon>Desulfovibrionales</taxon>
        <taxon>Desulfovibrionaceae</taxon>
        <taxon>Alkalidesulfovibrio</taxon>
    </lineage>
</organism>
<feature type="signal peptide" evidence="2">
    <location>
        <begin position="1"/>
        <end position="22"/>
    </location>
</feature>
<evidence type="ECO:0000313" key="4">
    <source>
        <dbReference type="EMBL" id="EPR34785.1"/>
    </source>
</evidence>
<dbReference type="AlphaFoldDB" id="S7TE02"/>
<keyword evidence="5" id="KW-1185">Reference proteome</keyword>
<dbReference type="eggNOG" id="ENOG50317NS">
    <property type="taxonomic scope" value="Bacteria"/>
</dbReference>
<reference evidence="4 5" key="1">
    <citation type="journal article" date="2013" name="Genome Announc.">
        <title>Draft genome sequences for three mercury-methylating, sulfate-reducing bacteria.</title>
        <authorList>
            <person name="Brown S.D."/>
            <person name="Hurt R.A.Jr."/>
            <person name="Gilmour C.C."/>
            <person name="Elias D.A."/>
        </authorList>
    </citation>
    <scope>NUCLEOTIDE SEQUENCE [LARGE SCALE GENOMIC DNA]</scope>
    <source>
        <strain evidence="4 5">DSM 16529</strain>
    </source>
</reference>
<dbReference type="EMBL" id="ATHI01000006">
    <property type="protein sequence ID" value="EPR34785.1"/>
    <property type="molecule type" value="Genomic_DNA"/>
</dbReference>
<accession>S7TE02</accession>
<feature type="region of interest" description="Disordered" evidence="1">
    <location>
        <begin position="274"/>
        <end position="307"/>
    </location>
</feature>
<gene>
    <name evidence="4" type="ORF">dsat_2604</name>
</gene>
<dbReference type="OrthoDB" id="5455724at2"/>
<evidence type="ECO:0000256" key="1">
    <source>
        <dbReference type="SAM" id="MobiDB-lite"/>
    </source>
</evidence>
<sequence length="335" mass="35375">MFKHAVLILGVLLLTSCAPKVAMQTVPVSTDPVGAEVMVNGKPAGTTPCQVSLERNQDHILTLTKDGYRQQDVVIKRQYQTGKVLVNAINQGAQSGKFFNNAWMGANAGVMSLNSQEETGEAYVLTPSTVSLRLTPTGGFPAQHSPAQADEALASPFSPLDVMSVSDQQMLENALELCPTGETKTWTNSETGTSFSMVPEDATQDESGNITRWFTLGARQQGHTSTKHYRAYRAGKGEWTLSVPESGGSADPGADELTSRETLRALGQLSWPSAGKSWDLGSSGSSHTHTSTTQTESGTSTTTTTTSTKMSVKAGVNVSPGAVFSVLDALTGLGN</sequence>
<comment type="caution">
    <text evidence="4">The sequence shown here is derived from an EMBL/GenBank/DDBJ whole genome shotgun (WGS) entry which is preliminary data.</text>
</comment>
<dbReference type="RefSeq" id="WP_020886489.1">
    <property type="nucleotide sequence ID" value="NZ_ATHI01000006.1"/>
</dbReference>
<evidence type="ECO:0000313" key="5">
    <source>
        <dbReference type="Proteomes" id="UP000014975"/>
    </source>
</evidence>
<feature type="domain" description="PEGA" evidence="3">
    <location>
        <begin position="25"/>
        <end position="70"/>
    </location>
</feature>
<dbReference type="PROSITE" id="PS51257">
    <property type="entry name" value="PROKAR_LIPOPROTEIN"/>
    <property type="match status" value="1"/>
</dbReference>
<dbReference type="PATRIC" id="fig|1121439.3.peg.1005"/>
<name>S7TE02_9BACT</name>
<keyword evidence="2" id="KW-0732">Signal</keyword>
<feature type="compositionally biased region" description="Polar residues" evidence="1">
    <location>
        <begin position="182"/>
        <end position="196"/>
    </location>
</feature>
<dbReference type="Pfam" id="PF08308">
    <property type="entry name" value="PEGA"/>
    <property type="match status" value="1"/>
</dbReference>
<evidence type="ECO:0000259" key="3">
    <source>
        <dbReference type="Pfam" id="PF08308"/>
    </source>
</evidence>
<protein>
    <submittedName>
        <fullName evidence="4">PEGA domain protein</fullName>
    </submittedName>
</protein>
<evidence type="ECO:0000256" key="2">
    <source>
        <dbReference type="SAM" id="SignalP"/>
    </source>
</evidence>
<dbReference type="Proteomes" id="UP000014975">
    <property type="component" value="Unassembled WGS sequence"/>
</dbReference>
<feature type="chain" id="PRO_5004557091" evidence="2">
    <location>
        <begin position="23"/>
        <end position="335"/>
    </location>
</feature>
<feature type="compositionally biased region" description="Low complexity" evidence="1">
    <location>
        <begin position="281"/>
        <end position="307"/>
    </location>
</feature>
<proteinExistence type="predicted"/>